<name>A0ABT1ZWG4_9BURK</name>
<keyword evidence="2 3" id="KW-0143">Chaperone</keyword>
<dbReference type="PANTHER" id="PTHR33643:SF1">
    <property type="entry name" value="UREASE ACCESSORY PROTEIN D"/>
    <property type="match status" value="1"/>
</dbReference>
<evidence type="ECO:0000313" key="5">
    <source>
        <dbReference type="Proteomes" id="UP001204151"/>
    </source>
</evidence>
<evidence type="ECO:0000313" key="4">
    <source>
        <dbReference type="EMBL" id="MCS0584278.1"/>
    </source>
</evidence>
<comment type="subcellular location">
    <subcellularLocation>
        <location evidence="3">Cytoplasm</location>
    </subcellularLocation>
</comment>
<keyword evidence="5" id="KW-1185">Reference proteome</keyword>
<dbReference type="HAMAP" id="MF_01384">
    <property type="entry name" value="UreD"/>
    <property type="match status" value="1"/>
</dbReference>
<gene>
    <name evidence="3" type="primary">ureD</name>
    <name evidence="4" type="ORF">NX784_22060</name>
</gene>
<comment type="function">
    <text evidence="3">Required for maturation of urease via the functional incorporation of the urease nickel metallocenter.</text>
</comment>
<comment type="subunit">
    <text evidence="3">UreD, UreF and UreG form a complex that acts as a GTP-hydrolysis-dependent molecular chaperone, activating the urease apoprotein by helping to assemble the nickel containing metallocenter of UreC. The UreE protein probably delivers the nickel.</text>
</comment>
<dbReference type="PANTHER" id="PTHR33643">
    <property type="entry name" value="UREASE ACCESSORY PROTEIN D"/>
    <property type="match status" value="1"/>
</dbReference>
<dbReference type="RefSeq" id="WP_258818840.1">
    <property type="nucleotide sequence ID" value="NZ_JANUGW010000020.1"/>
</dbReference>
<dbReference type="Pfam" id="PF01774">
    <property type="entry name" value="UreD"/>
    <property type="match status" value="1"/>
</dbReference>
<keyword evidence="3" id="KW-0963">Cytoplasm</keyword>
<proteinExistence type="inferred from homology"/>
<sequence>MHRANSSGMRDCTADDPQSTTSWHASLHLGFARDGACTRLVRREHRGPLRVQKALYPEGPGACHVIVVHPPGGIVGGDRLDIALDAQEGCHVLATSPGAAKWYRANGRMARQDVRLVAAAGAAIEWLPQETIFYDGADVALAHDVDLAPGAVYVGSEVLCFGRQASGERFTHGRVVQRTRIRIAGRPVWWEQGAVTAETLASPLGMQGCSVCATLLAIGKPVPAALQNVVRSVDPDLAVSQVKQVFVARFLGDDGERARAALALAWQALRPHLLDRPATPPRIWNT</sequence>
<dbReference type="EMBL" id="JANUGW010000020">
    <property type="protein sequence ID" value="MCS0584278.1"/>
    <property type="molecule type" value="Genomic_DNA"/>
</dbReference>
<organism evidence="4 5">
    <name type="scientific">Massilia pinisoli</name>
    <dbReference type="NCBI Taxonomy" id="1772194"/>
    <lineage>
        <taxon>Bacteria</taxon>
        <taxon>Pseudomonadati</taxon>
        <taxon>Pseudomonadota</taxon>
        <taxon>Betaproteobacteria</taxon>
        <taxon>Burkholderiales</taxon>
        <taxon>Oxalobacteraceae</taxon>
        <taxon>Telluria group</taxon>
        <taxon>Massilia</taxon>
    </lineage>
</organism>
<evidence type="ECO:0000256" key="3">
    <source>
        <dbReference type="HAMAP-Rule" id="MF_01384"/>
    </source>
</evidence>
<accession>A0ABT1ZWG4</accession>
<keyword evidence="3" id="KW-0996">Nickel insertion</keyword>
<comment type="similarity">
    <text evidence="1 3">Belongs to the UreD family.</text>
</comment>
<comment type="caution">
    <text evidence="4">The sequence shown here is derived from an EMBL/GenBank/DDBJ whole genome shotgun (WGS) entry which is preliminary data.</text>
</comment>
<protein>
    <recommendedName>
        <fullName evidence="3">Urease accessory protein UreD</fullName>
    </recommendedName>
</protein>
<evidence type="ECO:0000256" key="1">
    <source>
        <dbReference type="ARBA" id="ARBA00007177"/>
    </source>
</evidence>
<dbReference type="Proteomes" id="UP001204151">
    <property type="component" value="Unassembled WGS sequence"/>
</dbReference>
<dbReference type="InterPro" id="IPR002669">
    <property type="entry name" value="UreD"/>
</dbReference>
<evidence type="ECO:0000256" key="2">
    <source>
        <dbReference type="ARBA" id="ARBA00023186"/>
    </source>
</evidence>
<reference evidence="4 5" key="1">
    <citation type="submission" date="2022-08" db="EMBL/GenBank/DDBJ databases">
        <title>Reclassification of Massilia species as members of the genera Telluria, Duganella, Pseudoduganella, Mokoshia gen. nov. and Zemynaea gen. nov. using orthogonal and non-orthogonal genome-based approaches.</title>
        <authorList>
            <person name="Bowman J.P."/>
        </authorList>
    </citation>
    <scope>NUCLEOTIDE SEQUENCE [LARGE SCALE GENOMIC DNA]</scope>
    <source>
        <strain evidence="4 5">JCM 31316</strain>
    </source>
</reference>